<organism evidence="2 3">
    <name type="scientific">Microdochium bolleyi</name>
    <dbReference type="NCBI Taxonomy" id="196109"/>
    <lineage>
        <taxon>Eukaryota</taxon>
        <taxon>Fungi</taxon>
        <taxon>Dikarya</taxon>
        <taxon>Ascomycota</taxon>
        <taxon>Pezizomycotina</taxon>
        <taxon>Sordariomycetes</taxon>
        <taxon>Xylariomycetidae</taxon>
        <taxon>Xylariales</taxon>
        <taxon>Microdochiaceae</taxon>
        <taxon>Microdochium</taxon>
    </lineage>
</organism>
<keyword evidence="2" id="KW-0436">Ligase</keyword>
<accession>A0A136J118</accession>
<dbReference type="OrthoDB" id="2967263at2759"/>
<dbReference type="STRING" id="196109.A0A136J118"/>
<dbReference type="AlphaFoldDB" id="A0A136J118"/>
<dbReference type="EMBL" id="KQ964251">
    <property type="protein sequence ID" value="KXJ90897.1"/>
    <property type="molecule type" value="Genomic_DNA"/>
</dbReference>
<evidence type="ECO:0000313" key="3">
    <source>
        <dbReference type="Proteomes" id="UP000070501"/>
    </source>
</evidence>
<evidence type="ECO:0000256" key="1">
    <source>
        <dbReference type="SAM" id="MobiDB-lite"/>
    </source>
</evidence>
<feature type="compositionally biased region" description="Low complexity" evidence="1">
    <location>
        <begin position="195"/>
        <end position="212"/>
    </location>
</feature>
<proteinExistence type="predicted"/>
<feature type="region of interest" description="Disordered" evidence="1">
    <location>
        <begin position="195"/>
        <end position="214"/>
    </location>
</feature>
<name>A0A136J118_9PEZI</name>
<keyword evidence="3" id="KW-1185">Reference proteome</keyword>
<dbReference type="Proteomes" id="UP000070501">
    <property type="component" value="Unassembled WGS sequence"/>
</dbReference>
<sequence length="324" mass="36142">MGSILESTDARNKLEDLSGVVVKPGENPYNALIDACNDDPGQIQALYSAHRVKRNAQQKDKFLAADYKELVIDQHLRRLEDQSVEPGYVDPRNCMVFWGRPPWHILELAEEVQRRLKAAAPGLWTMPTPRMHITALELTHSRTPEEIDAIRAALAPAIPRIANHTLHHRSRLVKPMVSYDLSALALSFLPAAGESSPTSAAPSSAHPAPQTAAHDDRYTYHHLRRDLWATAKDAGMVIDSRYVVPSAHITLGRYLSDADHDTPEKREAWVRAIDEVNAWLQAEVWDKTDVAGAEWLVGQERGLDVRVGTLWYGGGRTIMTGEGY</sequence>
<reference evidence="3" key="1">
    <citation type="submission" date="2016-02" db="EMBL/GenBank/DDBJ databases">
        <title>Draft genome sequence of Microdochium bolleyi, a fungal endophyte of beachgrass.</title>
        <authorList>
            <consortium name="DOE Joint Genome Institute"/>
            <person name="David A.S."/>
            <person name="May G."/>
            <person name="Haridas S."/>
            <person name="Lim J."/>
            <person name="Wang M."/>
            <person name="Labutti K."/>
            <person name="Lipzen A."/>
            <person name="Barry K."/>
            <person name="Grigoriev I.V."/>
        </authorList>
    </citation>
    <scope>NUCLEOTIDE SEQUENCE [LARGE SCALE GENOMIC DNA]</scope>
    <source>
        <strain evidence="3">J235TASD1</strain>
    </source>
</reference>
<gene>
    <name evidence="2" type="ORF">Micbo1qcDRAFT_188886</name>
</gene>
<protein>
    <submittedName>
        <fullName evidence="2">RNA ligase/cyclic nucleotide phosphodiesterase</fullName>
    </submittedName>
</protein>
<dbReference type="InterPro" id="IPR009097">
    <property type="entry name" value="Cyclic_Pdiesterase"/>
</dbReference>
<dbReference type="SUPFAM" id="SSF55144">
    <property type="entry name" value="LigT-like"/>
    <property type="match status" value="1"/>
</dbReference>
<dbReference type="Gene3D" id="3.90.1140.10">
    <property type="entry name" value="Cyclic phosphodiesterase"/>
    <property type="match status" value="1"/>
</dbReference>
<dbReference type="InParanoid" id="A0A136J118"/>
<evidence type="ECO:0000313" key="2">
    <source>
        <dbReference type="EMBL" id="KXJ90897.1"/>
    </source>
</evidence>
<dbReference type="GO" id="GO:0016874">
    <property type="term" value="F:ligase activity"/>
    <property type="evidence" value="ECO:0007669"/>
    <property type="project" value="UniProtKB-KW"/>
</dbReference>